<dbReference type="InterPro" id="IPR051377">
    <property type="entry name" value="DNA_Pol-Epsilon_Subunit"/>
</dbReference>
<dbReference type="OrthoDB" id="1707486at2759"/>
<dbReference type="InterPro" id="IPR003958">
    <property type="entry name" value="CBFA_NFYB_domain"/>
</dbReference>
<accession>A0A2P6NBP4</accession>
<dbReference type="AlphaFoldDB" id="A0A2P6NBP4"/>
<dbReference type="GO" id="GO:0046982">
    <property type="term" value="F:protein heterodimerization activity"/>
    <property type="evidence" value="ECO:0007669"/>
    <property type="project" value="InterPro"/>
</dbReference>
<dbReference type="GO" id="GO:0008622">
    <property type="term" value="C:epsilon DNA polymerase complex"/>
    <property type="evidence" value="ECO:0007669"/>
    <property type="project" value="TreeGrafter"/>
</dbReference>
<dbReference type="EMBL" id="MDYQ01000127">
    <property type="protein sequence ID" value="PRP81358.1"/>
    <property type="molecule type" value="Genomic_DNA"/>
</dbReference>
<dbReference type="InParanoid" id="A0A2P6NBP4"/>
<dbReference type="STRING" id="1890364.A0A2P6NBP4"/>
<feature type="region of interest" description="Disordered" evidence="3">
    <location>
        <begin position="124"/>
        <end position="241"/>
    </location>
</feature>
<dbReference type="GO" id="GO:0031490">
    <property type="term" value="F:chromatin DNA binding"/>
    <property type="evidence" value="ECO:0007669"/>
    <property type="project" value="TreeGrafter"/>
</dbReference>
<evidence type="ECO:0000256" key="2">
    <source>
        <dbReference type="ARBA" id="ARBA00023242"/>
    </source>
</evidence>
<proteinExistence type="predicted"/>
<keyword evidence="2" id="KW-0539">Nucleus</keyword>
<feature type="compositionally biased region" description="Polar residues" evidence="3">
    <location>
        <begin position="175"/>
        <end position="192"/>
    </location>
</feature>
<gene>
    <name evidence="5" type="ORF">PROFUN_11045</name>
</gene>
<dbReference type="Proteomes" id="UP000241769">
    <property type="component" value="Unassembled WGS sequence"/>
</dbReference>
<dbReference type="CDD" id="cd22928">
    <property type="entry name" value="HFD_POLE3_DPB4"/>
    <property type="match status" value="1"/>
</dbReference>
<evidence type="ECO:0000313" key="5">
    <source>
        <dbReference type="EMBL" id="PRP81358.1"/>
    </source>
</evidence>
<protein>
    <recommendedName>
        <fullName evidence="4">Transcription factor CBF/NF-Y/archaeal histone domain-containing protein</fullName>
    </recommendedName>
</protein>
<dbReference type="GO" id="GO:0031507">
    <property type="term" value="P:heterochromatin formation"/>
    <property type="evidence" value="ECO:0007669"/>
    <property type="project" value="TreeGrafter"/>
</dbReference>
<evidence type="ECO:0000259" key="4">
    <source>
        <dbReference type="Pfam" id="PF00808"/>
    </source>
</evidence>
<dbReference type="GO" id="GO:0006974">
    <property type="term" value="P:DNA damage response"/>
    <property type="evidence" value="ECO:0007669"/>
    <property type="project" value="TreeGrafter"/>
</dbReference>
<dbReference type="PANTHER" id="PTHR46172:SF1">
    <property type="entry name" value="DNA POLYMERASE EPSILON SUBUNIT 3"/>
    <property type="match status" value="1"/>
</dbReference>
<name>A0A2P6NBP4_9EUKA</name>
<feature type="domain" description="Transcription factor CBF/NF-Y/archaeal histone" evidence="4">
    <location>
        <begin position="38"/>
        <end position="104"/>
    </location>
</feature>
<reference evidence="5 6" key="1">
    <citation type="journal article" date="2018" name="Genome Biol. Evol.">
        <title>Multiple Roots of Fruiting Body Formation in Amoebozoa.</title>
        <authorList>
            <person name="Hillmann F."/>
            <person name="Forbes G."/>
            <person name="Novohradska S."/>
            <person name="Ferling I."/>
            <person name="Riege K."/>
            <person name="Groth M."/>
            <person name="Westermann M."/>
            <person name="Marz M."/>
            <person name="Spaller T."/>
            <person name="Winckler T."/>
            <person name="Schaap P."/>
            <person name="Glockner G."/>
        </authorList>
    </citation>
    <scope>NUCLEOTIDE SEQUENCE [LARGE SCALE GENOMIC DNA]</scope>
    <source>
        <strain evidence="5 6">Jena</strain>
    </source>
</reference>
<keyword evidence="6" id="KW-1185">Reference proteome</keyword>
<feature type="region of interest" description="Disordered" evidence="3">
    <location>
        <begin position="1"/>
        <end position="20"/>
    </location>
</feature>
<evidence type="ECO:0000313" key="6">
    <source>
        <dbReference type="Proteomes" id="UP000241769"/>
    </source>
</evidence>
<dbReference type="InterPro" id="IPR009072">
    <property type="entry name" value="Histone-fold"/>
</dbReference>
<evidence type="ECO:0000256" key="3">
    <source>
        <dbReference type="SAM" id="MobiDB-lite"/>
    </source>
</evidence>
<dbReference type="PANTHER" id="PTHR46172">
    <property type="entry name" value="DNA POLYMERASE EPSILON SUBUNIT 3"/>
    <property type="match status" value="1"/>
</dbReference>
<dbReference type="SUPFAM" id="SSF47113">
    <property type="entry name" value="Histone-fold"/>
    <property type="match status" value="1"/>
</dbReference>
<feature type="compositionally biased region" description="Basic residues" evidence="3">
    <location>
        <begin position="1"/>
        <end position="11"/>
    </location>
</feature>
<dbReference type="Pfam" id="PF00808">
    <property type="entry name" value="CBFD_NFYB_HMF"/>
    <property type="match status" value="1"/>
</dbReference>
<evidence type="ECO:0000256" key="1">
    <source>
        <dbReference type="ARBA" id="ARBA00004123"/>
    </source>
</evidence>
<organism evidence="5 6">
    <name type="scientific">Planoprotostelium fungivorum</name>
    <dbReference type="NCBI Taxonomy" id="1890364"/>
    <lineage>
        <taxon>Eukaryota</taxon>
        <taxon>Amoebozoa</taxon>
        <taxon>Evosea</taxon>
        <taxon>Variosea</taxon>
        <taxon>Cavosteliida</taxon>
        <taxon>Cavosteliaceae</taxon>
        <taxon>Planoprotostelium</taxon>
    </lineage>
</organism>
<dbReference type="GO" id="GO:0008623">
    <property type="term" value="C:CHRAC"/>
    <property type="evidence" value="ECO:0007669"/>
    <property type="project" value="TreeGrafter"/>
</dbReference>
<comment type="caution">
    <text evidence="5">The sequence shown here is derived from an EMBL/GenBank/DDBJ whole genome shotgun (WGS) entry which is preliminary data.</text>
</comment>
<sequence>MRQHLQRHKHNYMADHPSLSGDELDQNSILRSSVDPLEIPKACILRIAKNAEVDGGTVHIANDAKDSLIKAARLFINYLTAGANESCLTEGKVTLNAQHVLKALDDLELPYKEQIEQWLTGYQSAKDKKKKDKALQSSDATNTIKMNPSKEVLKSPQKPKESEPKSSNKRPLSPNVKTSTPTPIPNAKTSSAPVKKVTHSIKSSTPSSSTPVKSSSSIKPPSSTQQPTSPTESAAKKRRTD</sequence>
<dbReference type="GO" id="GO:0006272">
    <property type="term" value="P:leading strand elongation"/>
    <property type="evidence" value="ECO:0007669"/>
    <property type="project" value="TreeGrafter"/>
</dbReference>
<feature type="compositionally biased region" description="Low complexity" evidence="3">
    <location>
        <begin position="200"/>
        <end position="231"/>
    </location>
</feature>
<comment type="subcellular location">
    <subcellularLocation>
        <location evidence="1">Nucleus</location>
    </subcellularLocation>
</comment>
<dbReference type="Gene3D" id="1.10.20.10">
    <property type="entry name" value="Histone, subunit A"/>
    <property type="match status" value="1"/>
</dbReference>